<evidence type="ECO:0000259" key="4">
    <source>
        <dbReference type="PROSITE" id="PS50949"/>
    </source>
</evidence>
<dbReference type="PROSITE" id="PS50949">
    <property type="entry name" value="HTH_GNTR"/>
    <property type="match status" value="1"/>
</dbReference>
<dbReference type="InterPro" id="IPR036388">
    <property type="entry name" value="WH-like_DNA-bd_sf"/>
</dbReference>
<dbReference type="Pfam" id="PF00392">
    <property type="entry name" value="GntR"/>
    <property type="match status" value="1"/>
</dbReference>
<evidence type="ECO:0000256" key="3">
    <source>
        <dbReference type="ARBA" id="ARBA00023163"/>
    </source>
</evidence>
<keyword evidence="3" id="KW-0804">Transcription</keyword>
<dbReference type="InterPro" id="IPR011711">
    <property type="entry name" value="GntR_C"/>
</dbReference>
<dbReference type="InterPro" id="IPR008920">
    <property type="entry name" value="TF_FadR/GntR_C"/>
</dbReference>
<keyword evidence="1" id="KW-0805">Transcription regulation</keyword>
<keyword evidence="2" id="KW-0238">DNA-binding</keyword>
<dbReference type="Gene3D" id="1.20.120.530">
    <property type="entry name" value="GntR ligand-binding domain-like"/>
    <property type="match status" value="1"/>
</dbReference>
<evidence type="ECO:0000256" key="1">
    <source>
        <dbReference type="ARBA" id="ARBA00023015"/>
    </source>
</evidence>
<dbReference type="Gene3D" id="1.10.10.10">
    <property type="entry name" value="Winged helix-like DNA-binding domain superfamily/Winged helix DNA-binding domain"/>
    <property type="match status" value="1"/>
</dbReference>
<dbReference type="InterPro" id="IPR036390">
    <property type="entry name" value="WH_DNA-bd_sf"/>
</dbReference>
<evidence type="ECO:0000313" key="6">
    <source>
        <dbReference type="Proteomes" id="UP000000238"/>
    </source>
</evidence>
<dbReference type="PANTHER" id="PTHR43537">
    <property type="entry name" value="TRANSCRIPTIONAL REGULATOR, GNTR FAMILY"/>
    <property type="match status" value="1"/>
</dbReference>
<dbReference type="SUPFAM" id="SSF48008">
    <property type="entry name" value="GntR ligand-binding domain-like"/>
    <property type="match status" value="1"/>
</dbReference>
<name>Q2SD43_HAHCH</name>
<dbReference type="GO" id="GO:0003700">
    <property type="term" value="F:DNA-binding transcription factor activity"/>
    <property type="evidence" value="ECO:0007669"/>
    <property type="project" value="InterPro"/>
</dbReference>
<dbReference type="InterPro" id="IPR000524">
    <property type="entry name" value="Tscrpt_reg_HTH_GntR"/>
</dbReference>
<dbReference type="CDD" id="cd07377">
    <property type="entry name" value="WHTH_GntR"/>
    <property type="match status" value="1"/>
</dbReference>
<dbReference type="KEGG" id="hch:HCH_04733"/>
<proteinExistence type="predicted"/>
<accession>Q2SD43</accession>
<evidence type="ECO:0000313" key="5">
    <source>
        <dbReference type="EMBL" id="ABC31431.1"/>
    </source>
</evidence>
<dbReference type="EMBL" id="CP000155">
    <property type="protein sequence ID" value="ABC31431.1"/>
    <property type="molecule type" value="Genomic_DNA"/>
</dbReference>
<keyword evidence="6" id="KW-1185">Reference proteome</keyword>
<organism evidence="5 6">
    <name type="scientific">Hahella chejuensis (strain KCTC 2396)</name>
    <dbReference type="NCBI Taxonomy" id="349521"/>
    <lineage>
        <taxon>Bacteria</taxon>
        <taxon>Pseudomonadati</taxon>
        <taxon>Pseudomonadota</taxon>
        <taxon>Gammaproteobacteria</taxon>
        <taxon>Oceanospirillales</taxon>
        <taxon>Hahellaceae</taxon>
        <taxon>Hahella</taxon>
    </lineage>
</organism>
<dbReference type="AlphaFoldDB" id="Q2SD43"/>
<dbReference type="Pfam" id="PF07729">
    <property type="entry name" value="FCD"/>
    <property type="match status" value="1"/>
</dbReference>
<dbReference type="eggNOG" id="COG1802">
    <property type="taxonomic scope" value="Bacteria"/>
</dbReference>
<protein>
    <submittedName>
        <fullName evidence="5">Transcriptional regulator</fullName>
    </submittedName>
</protein>
<dbReference type="OrthoDB" id="8066003at2"/>
<dbReference type="Proteomes" id="UP000000238">
    <property type="component" value="Chromosome"/>
</dbReference>
<dbReference type="GO" id="GO:0003677">
    <property type="term" value="F:DNA binding"/>
    <property type="evidence" value="ECO:0007669"/>
    <property type="project" value="UniProtKB-KW"/>
</dbReference>
<sequence>MKFQAPESLAEQIAQHLGRLIITGELRANERIQELKVAGDLEVSRGSVREALLILERRHLIEIYPRRGAVVSDLTVNQVESLYDVYASLLVMLARKVAESWRESDLAPVMNQVQQINRAVMNEEASFESVIDSGFSVMSYCLTLVSNPYLEEILENLRPAISRTYHLAIRRKKGELYQSMNFYNGLLQAVQQRDFAGVKLVIESFAEHQKNLVISILQESS</sequence>
<dbReference type="HOGENOM" id="CLU_017584_5_3_6"/>
<feature type="domain" description="HTH gntR-type" evidence="4">
    <location>
        <begin position="7"/>
        <end position="74"/>
    </location>
</feature>
<dbReference type="SUPFAM" id="SSF46785">
    <property type="entry name" value="Winged helix' DNA-binding domain"/>
    <property type="match status" value="1"/>
</dbReference>
<dbReference type="PANTHER" id="PTHR43537:SF24">
    <property type="entry name" value="GLUCONATE OPERON TRANSCRIPTIONAL REPRESSOR"/>
    <property type="match status" value="1"/>
</dbReference>
<reference evidence="5 6" key="1">
    <citation type="journal article" date="2005" name="Nucleic Acids Res.">
        <title>Genomic blueprint of Hahella chejuensis, a marine microbe producing an algicidal agent.</title>
        <authorList>
            <person name="Jeong H."/>
            <person name="Yim J.H."/>
            <person name="Lee C."/>
            <person name="Choi S.-H."/>
            <person name="Park Y.K."/>
            <person name="Yoon S.H."/>
            <person name="Hur C.-G."/>
            <person name="Kang H.-Y."/>
            <person name="Kim D."/>
            <person name="Lee H.H."/>
            <person name="Park K.H."/>
            <person name="Park S.-H."/>
            <person name="Park H.-S."/>
            <person name="Lee H.K."/>
            <person name="Oh T.K."/>
            <person name="Kim J.F."/>
        </authorList>
    </citation>
    <scope>NUCLEOTIDE SEQUENCE [LARGE SCALE GENOMIC DNA]</scope>
    <source>
        <strain evidence="5 6">KCTC 2396</strain>
    </source>
</reference>
<evidence type="ECO:0000256" key="2">
    <source>
        <dbReference type="ARBA" id="ARBA00023125"/>
    </source>
</evidence>
<dbReference type="STRING" id="349521.HCH_04733"/>
<dbReference type="SMART" id="SM00345">
    <property type="entry name" value="HTH_GNTR"/>
    <property type="match status" value="1"/>
</dbReference>
<dbReference type="RefSeq" id="WP_011398496.1">
    <property type="nucleotide sequence ID" value="NC_007645.1"/>
</dbReference>
<gene>
    <name evidence="5" type="ordered locus">HCH_04733</name>
</gene>